<dbReference type="InterPro" id="IPR008250">
    <property type="entry name" value="ATPase_P-typ_transduc_dom_A_sf"/>
</dbReference>
<gene>
    <name evidence="17" type="primary">cadA</name>
    <name evidence="17" type="ORF">HZ995_09810</name>
</gene>
<feature type="transmembrane region" description="Helical" evidence="15">
    <location>
        <begin position="338"/>
        <end position="359"/>
    </location>
</feature>
<dbReference type="PROSITE" id="PS50846">
    <property type="entry name" value="HMA_2"/>
    <property type="match status" value="1"/>
</dbReference>
<dbReference type="GO" id="GO:0005524">
    <property type="term" value="F:ATP binding"/>
    <property type="evidence" value="ECO:0007669"/>
    <property type="project" value="UniProtKB-UniRule"/>
</dbReference>
<dbReference type="EMBL" id="CP060010">
    <property type="protein sequence ID" value="QTN34801.1"/>
    <property type="molecule type" value="Genomic_DNA"/>
</dbReference>
<dbReference type="Proteomes" id="UP000665026">
    <property type="component" value="Chromosome"/>
</dbReference>
<dbReference type="InterPro" id="IPR027256">
    <property type="entry name" value="P-typ_ATPase_IB"/>
</dbReference>
<dbReference type="Gene3D" id="2.70.150.10">
    <property type="entry name" value="Calcium-transporting ATPase, cytoplasmic transduction domain A"/>
    <property type="match status" value="1"/>
</dbReference>
<dbReference type="InterPro" id="IPR059000">
    <property type="entry name" value="ATPase_P-type_domA"/>
</dbReference>
<evidence type="ECO:0000256" key="11">
    <source>
        <dbReference type="ARBA" id="ARBA00022967"/>
    </source>
</evidence>
<dbReference type="InterPro" id="IPR036412">
    <property type="entry name" value="HAD-like_sf"/>
</dbReference>
<proteinExistence type="inferred from homology"/>
<keyword evidence="13" id="KW-0406">Ion transport</keyword>
<organism evidence="17 18">
    <name type="scientific">Cognatishimia activa</name>
    <dbReference type="NCBI Taxonomy" id="1715691"/>
    <lineage>
        <taxon>Bacteria</taxon>
        <taxon>Pseudomonadati</taxon>
        <taxon>Pseudomonadota</taxon>
        <taxon>Alphaproteobacteria</taxon>
        <taxon>Rhodobacterales</taxon>
        <taxon>Paracoccaceae</taxon>
        <taxon>Cognatishimia</taxon>
    </lineage>
</organism>
<evidence type="ECO:0000256" key="7">
    <source>
        <dbReference type="ARBA" id="ARBA00022723"/>
    </source>
</evidence>
<protein>
    <submittedName>
        <fullName evidence="17">Cadmium-translocating P-type ATPase</fullName>
    </submittedName>
</protein>
<keyword evidence="9 15" id="KW-0067">ATP-binding</keyword>
<evidence type="ECO:0000256" key="8">
    <source>
        <dbReference type="ARBA" id="ARBA00022741"/>
    </source>
</evidence>
<keyword evidence="14 15" id="KW-0472">Membrane</keyword>
<dbReference type="KEGG" id="cact:HZ995_09810"/>
<feature type="transmembrane region" description="Helical" evidence="15">
    <location>
        <begin position="121"/>
        <end position="145"/>
    </location>
</feature>
<keyword evidence="10" id="KW-0460">Magnesium</keyword>
<feature type="transmembrane region" description="Helical" evidence="15">
    <location>
        <begin position="181"/>
        <end position="199"/>
    </location>
</feature>
<keyword evidence="8 15" id="KW-0547">Nucleotide-binding</keyword>
<dbReference type="GO" id="GO:0005507">
    <property type="term" value="F:copper ion binding"/>
    <property type="evidence" value="ECO:0007669"/>
    <property type="project" value="TreeGrafter"/>
</dbReference>
<evidence type="ECO:0000256" key="12">
    <source>
        <dbReference type="ARBA" id="ARBA00022989"/>
    </source>
</evidence>
<comment type="subcellular location">
    <subcellularLocation>
        <location evidence="1">Cell membrane</location>
        <topology evidence="1">Multi-pass membrane protein</topology>
    </subcellularLocation>
</comment>
<dbReference type="RefSeq" id="WP_209355487.1">
    <property type="nucleotide sequence ID" value="NZ_CP060010.1"/>
</dbReference>
<evidence type="ECO:0000256" key="2">
    <source>
        <dbReference type="ARBA" id="ARBA00006024"/>
    </source>
</evidence>
<evidence type="ECO:0000256" key="15">
    <source>
        <dbReference type="RuleBase" id="RU362081"/>
    </source>
</evidence>
<keyword evidence="3" id="KW-0813">Transport</keyword>
<evidence type="ECO:0000256" key="3">
    <source>
        <dbReference type="ARBA" id="ARBA00022448"/>
    </source>
</evidence>
<evidence type="ECO:0000256" key="1">
    <source>
        <dbReference type="ARBA" id="ARBA00004651"/>
    </source>
</evidence>
<dbReference type="SUPFAM" id="SSF56784">
    <property type="entry name" value="HAD-like"/>
    <property type="match status" value="1"/>
</dbReference>
<dbReference type="SUPFAM" id="SSF81653">
    <property type="entry name" value="Calcium ATPase, transduction domain A"/>
    <property type="match status" value="1"/>
</dbReference>
<keyword evidence="7 15" id="KW-0479">Metal-binding</keyword>
<evidence type="ECO:0000256" key="5">
    <source>
        <dbReference type="ARBA" id="ARBA00022553"/>
    </source>
</evidence>
<keyword evidence="4 15" id="KW-1003">Cell membrane</keyword>
<evidence type="ECO:0000313" key="17">
    <source>
        <dbReference type="EMBL" id="QTN34801.1"/>
    </source>
</evidence>
<evidence type="ECO:0000256" key="4">
    <source>
        <dbReference type="ARBA" id="ARBA00022475"/>
    </source>
</evidence>
<sequence length="693" mass="72248">MSTANETFALPDVRCAGCVLKIERSLADLPGVELARGNATQKRMRVVWDEAAQSLDSVRAAILGLGYQAEQIAVEASVDRGPALLPRLGVAAVGMMNIMAFSMSVWFGAATDMGPSTMQYMHWLSAAIAVPVALYSGSIFHGPALRALRHGHMTMDTPISLAILVTLAASLVETLRDAEHVYFDAVIALIFFLLIGRVLERLMHEKSGDAAANLRGLMDVRATRLEHEGTQTTLAASQLIVGDTVLVKTGERLPADGTLLSDLVHVDESVLTGETKPKAAAKGAGLAAGAIVLDGPVEVRVTHVGEASEIGQLAQMAEEVTAHKGRSQRMSDQFARGYIPLVLGGGSLGFLMWFFVFGASFGDSLMIAVAVLIVTCPCAAGLATPAVTSRAMNLALKAGIVVKSGAALEQLGDIDQVFIDKTGTASLPQLAPAASLSAEVLGAARALAAASAHPLARALDDGSVAAVTEAKEVAGQGIEGPDGARLGSAAFVGTPNDTSASLFYRAHDGAVTPITFEEHARLGLSEFLSSENDVARPVTLLSGDSATAVERFAKSAGIAVWLGRQTPADKLNILKAAQAEGNCVMMIGDGINDTVALSAADVSVSFGEATQIAQTSADVVLTQPDLRRVSQAMTLSRRARRLIHQNLTFSTVYNVLTVPLALAGLLSPALAALLMSASSIVVMANGYRLRGVK</sequence>
<feature type="transmembrane region" description="Helical" evidence="15">
    <location>
        <begin position="642"/>
        <end position="663"/>
    </location>
</feature>
<dbReference type="Pfam" id="PF00122">
    <property type="entry name" value="E1-E2_ATPase"/>
    <property type="match status" value="1"/>
</dbReference>
<feature type="domain" description="HMA" evidence="16">
    <location>
        <begin position="4"/>
        <end position="70"/>
    </location>
</feature>
<dbReference type="Pfam" id="PF00403">
    <property type="entry name" value="HMA"/>
    <property type="match status" value="1"/>
</dbReference>
<feature type="transmembrane region" description="Helical" evidence="15">
    <location>
        <begin position="88"/>
        <end position="109"/>
    </location>
</feature>
<evidence type="ECO:0000259" key="16">
    <source>
        <dbReference type="PROSITE" id="PS50846"/>
    </source>
</evidence>
<feature type="transmembrane region" description="Helical" evidence="15">
    <location>
        <begin position="365"/>
        <end position="387"/>
    </location>
</feature>
<dbReference type="GO" id="GO:0005886">
    <property type="term" value="C:plasma membrane"/>
    <property type="evidence" value="ECO:0007669"/>
    <property type="project" value="UniProtKB-SubCell"/>
</dbReference>
<accession>A0A975EMI3</accession>
<evidence type="ECO:0000256" key="6">
    <source>
        <dbReference type="ARBA" id="ARBA00022692"/>
    </source>
</evidence>
<dbReference type="Pfam" id="PF00702">
    <property type="entry name" value="Hydrolase"/>
    <property type="match status" value="1"/>
</dbReference>
<dbReference type="InterPro" id="IPR023298">
    <property type="entry name" value="ATPase_P-typ_TM_dom_sf"/>
</dbReference>
<dbReference type="Gene3D" id="3.30.70.100">
    <property type="match status" value="1"/>
</dbReference>
<dbReference type="Gene3D" id="1.20.1110.10">
    <property type="entry name" value="Calcium-transporting ATPase, transmembrane domain"/>
    <property type="match status" value="1"/>
</dbReference>
<dbReference type="SUPFAM" id="SSF55008">
    <property type="entry name" value="HMA, heavy metal-associated domain"/>
    <property type="match status" value="1"/>
</dbReference>
<evidence type="ECO:0000256" key="13">
    <source>
        <dbReference type="ARBA" id="ARBA00023065"/>
    </source>
</evidence>
<dbReference type="Gene3D" id="3.40.50.1000">
    <property type="entry name" value="HAD superfamily/HAD-like"/>
    <property type="match status" value="2"/>
</dbReference>
<dbReference type="PRINTS" id="PR00119">
    <property type="entry name" value="CATATPASE"/>
</dbReference>
<dbReference type="GO" id="GO:0016887">
    <property type="term" value="F:ATP hydrolysis activity"/>
    <property type="evidence" value="ECO:0007669"/>
    <property type="project" value="InterPro"/>
</dbReference>
<dbReference type="InterPro" id="IPR036163">
    <property type="entry name" value="HMA_dom_sf"/>
</dbReference>
<keyword evidence="5" id="KW-0597">Phosphoprotein</keyword>
<keyword evidence="12 15" id="KW-1133">Transmembrane helix</keyword>
<reference evidence="17" key="1">
    <citation type="submission" date="2020-07" db="EMBL/GenBank/DDBJ databases">
        <title>Genome sequences of bacteria associated with the marine, planktonic diatom Thalassiosira profunda strain ECT2AJA-044.</title>
        <authorList>
            <person name="Gargas C.B."/>
            <person name="Roberts W.R."/>
            <person name="Alverson A.J."/>
        </authorList>
    </citation>
    <scope>NUCLEOTIDE SEQUENCE</scope>
    <source>
        <strain evidence="17">ECT2AJA-044</strain>
    </source>
</reference>
<keyword evidence="6 15" id="KW-0812">Transmembrane</keyword>
<dbReference type="SUPFAM" id="SSF81665">
    <property type="entry name" value="Calcium ATPase, transmembrane domain M"/>
    <property type="match status" value="1"/>
</dbReference>
<dbReference type="CDD" id="cd00371">
    <property type="entry name" value="HMA"/>
    <property type="match status" value="1"/>
</dbReference>
<dbReference type="InterPro" id="IPR023214">
    <property type="entry name" value="HAD_sf"/>
</dbReference>
<name>A0A975EMI3_9RHOB</name>
<keyword evidence="11" id="KW-1278">Translocase</keyword>
<dbReference type="AlphaFoldDB" id="A0A975EMI3"/>
<dbReference type="NCBIfam" id="TIGR01512">
    <property type="entry name" value="ATPase-IB2_Cd"/>
    <property type="match status" value="1"/>
</dbReference>
<dbReference type="NCBIfam" id="TIGR01494">
    <property type="entry name" value="ATPase_P-type"/>
    <property type="match status" value="1"/>
</dbReference>
<dbReference type="InterPro" id="IPR006121">
    <property type="entry name" value="HMA_dom"/>
</dbReference>
<feature type="transmembrane region" description="Helical" evidence="15">
    <location>
        <begin position="157"/>
        <end position="175"/>
    </location>
</feature>
<evidence type="ECO:0000256" key="10">
    <source>
        <dbReference type="ARBA" id="ARBA00022842"/>
    </source>
</evidence>
<evidence type="ECO:0000256" key="9">
    <source>
        <dbReference type="ARBA" id="ARBA00022840"/>
    </source>
</evidence>
<dbReference type="GO" id="GO:0043682">
    <property type="term" value="F:P-type divalent copper transporter activity"/>
    <property type="evidence" value="ECO:0007669"/>
    <property type="project" value="TreeGrafter"/>
</dbReference>
<dbReference type="PANTHER" id="PTHR43520:SF5">
    <property type="entry name" value="CATION-TRANSPORTING P-TYPE ATPASE-RELATED"/>
    <property type="match status" value="1"/>
</dbReference>
<dbReference type="PRINTS" id="PR00943">
    <property type="entry name" value="CUATPASE"/>
</dbReference>
<dbReference type="InterPro" id="IPR001757">
    <property type="entry name" value="P_typ_ATPase"/>
</dbReference>
<dbReference type="NCBIfam" id="TIGR01525">
    <property type="entry name" value="ATPase-IB_hvy"/>
    <property type="match status" value="1"/>
</dbReference>
<evidence type="ECO:0000313" key="18">
    <source>
        <dbReference type="Proteomes" id="UP000665026"/>
    </source>
</evidence>
<evidence type="ECO:0000256" key="14">
    <source>
        <dbReference type="ARBA" id="ARBA00023136"/>
    </source>
</evidence>
<comment type="similarity">
    <text evidence="2 15">Belongs to the cation transport ATPase (P-type) (TC 3.A.3) family. Type IB subfamily.</text>
</comment>
<dbReference type="PANTHER" id="PTHR43520">
    <property type="entry name" value="ATP7, ISOFORM B"/>
    <property type="match status" value="1"/>
</dbReference>
<dbReference type="GO" id="GO:0055070">
    <property type="term" value="P:copper ion homeostasis"/>
    <property type="evidence" value="ECO:0007669"/>
    <property type="project" value="TreeGrafter"/>
</dbReference>